<gene>
    <name evidence="2" type="ORF">HAX54_040445</name>
</gene>
<comment type="caution">
    <text evidence="2">The sequence shown here is derived from an EMBL/GenBank/DDBJ whole genome shotgun (WGS) entry which is preliminary data.</text>
</comment>
<sequence length="107" mass="11307">MFVVCKITFSSVFSPEIILLFSASLGGQGEKKNDLPVARGGESRPIGSGRNSHSSADNGNYKHGGRRGLRDVDGTSFGEGKPVRRGGTSAYSSLEKQVWVQKSSSGS</sequence>
<dbReference type="Proteomes" id="UP000823775">
    <property type="component" value="Unassembled WGS sequence"/>
</dbReference>
<keyword evidence="3" id="KW-1185">Reference proteome</keyword>
<evidence type="ECO:0000313" key="2">
    <source>
        <dbReference type="EMBL" id="MCE0482066.1"/>
    </source>
</evidence>
<organism evidence="2 3">
    <name type="scientific">Datura stramonium</name>
    <name type="common">Jimsonweed</name>
    <name type="synonym">Common thornapple</name>
    <dbReference type="NCBI Taxonomy" id="4076"/>
    <lineage>
        <taxon>Eukaryota</taxon>
        <taxon>Viridiplantae</taxon>
        <taxon>Streptophyta</taxon>
        <taxon>Embryophyta</taxon>
        <taxon>Tracheophyta</taxon>
        <taxon>Spermatophyta</taxon>
        <taxon>Magnoliopsida</taxon>
        <taxon>eudicotyledons</taxon>
        <taxon>Gunneridae</taxon>
        <taxon>Pentapetalae</taxon>
        <taxon>asterids</taxon>
        <taxon>lamiids</taxon>
        <taxon>Solanales</taxon>
        <taxon>Solanaceae</taxon>
        <taxon>Solanoideae</taxon>
        <taxon>Datureae</taxon>
        <taxon>Datura</taxon>
    </lineage>
</organism>
<evidence type="ECO:0000313" key="3">
    <source>
        <dbReference type="Proteomes" id="UP000823775"/>
    </source>
</evidence>
<feature type="compositionally biased region" description="Polar residues" evidence="1">
    <location>
        <begin position="49"/>
        <end position="58"/>
    </location>
</feature>
<reference evidence="2 3" key="1">
    <citation type="journal article" date="2021" name="BMC Genomics">
        <title>Datura genome reveals duplications of psychoactive alkaloid biosynthetic genes and high mutation rate following tissue culture.</title>
        <authorList>
            <person name="Rajewski A."/>
            <person name="Carter-House D."/>
            <person name="Stajich J."/>
            <person name="Litt A."/>
        </authorList>
    </citation>
    <scope>NUCLEOTIDE SEQUENCE [LARGE SCALE GENOMIC DNA]</scope>
    <source>
        <strain evidence="2">AR-01</strain>
    </source>
</reference>
<name>A0ABS8VMM2_DATST</name>
<protein>
    <submittedName>
        <fullName evidence="2">Uncharacterized protein</fullName>
    </submittedName>
</protein>
<feature type="region of interest" description="Disordered" evidence="1">
    <location>
        <begin position="27"/>
        <end position="90"/>
    </location>
</feature>
<proteinExistence type="predicted"/>
<evidence type="ECO:0000256" key="1">
    <source>
        <dbReference type="SAM" id="MobiDB-lite"/>
    </source>
</evidence>
<dbReference type="EMBL" id="JACEIK010005708">
    <property type="protein sequence ID" value="MCE0482066.1"/>
    <property type="molecule type" value="Genomic_DNA"/>
</dbReference>
<accession>A0ABS8VMM2</accession>